<proteinExistence type="predicted"/>
<dbReference type="AlphaFoldDB" id="A0A9Q0YKJ8"/>
<keyword evidence="2" id="KW-1185">Reference proteome</keyword>
<protein>
    <submittedName>
        <fullName evidence="1">Uncharacterized protein</fullName>
    </submittedName>
</protein>
<name>A0A9Q0YKJ8_HOLLE</name>
<accession>A0A9Q0YKJ8</accession>
<evidence type="ECO:0000313" key="2">
    <source>
        <dbReference type="Proteomes" id="UP001152320"/>
    </source>
</evidence>
<evidence type="ECO:0000313" key="1">
    <source>
        <dbReference type="EMBL" id="KAJ8024233.1"/>
    </source>
</evidence>
<comment type="caution">
    <text evidence="1">The sequence shown here is derived from an EMBL/GenBank/DDBJ whole genome shotgun (WGS) entry which is preliminary data.</text>
</comment>
<sequence>MVLEKELLLGISQPEFPTVCDFLEKNYFCSVTNSIRDDVISFAPNVCQIPWGPSSTTSCQVSLEVSNITPGFRERLLLRREDPVYFIASESYEQYFDIAVKFPCVEEDGN</sequence>
<gene>
    <name evidence="1" type="ORF">HOLleu_36903</name>
</gene>
<dbReference type="EMBL" id="JAIZAY010000019">
    <property type="protein sequence ID" value="KAJ8024233.1"/>
    <property type="molecule type" value="Genomic_DNA"/>
</dbReference>
<dbReference type="Proteomes" id="UP001152320">
    <property type="component" value="Chromosome 19"/>
</dbReference>
<organism evidence="1 2">
    <name type="scientific">Holothuria leucospilota</name>
    <name type="common">Black long sea cucumber</name>
    <name type="synonym">Mertensiothuria leucospilota</name>
    <dbReference type="NCBI Taxonomy" id="206669"/>
    <lineage>
        <taxon>Eukaryota</taxon>
        <taxon>Metazoa</taxon>
        <taxon>Echinodermata</taxon>
        <taxon>Eleutherozoa</taxon>
        <taxon>Echinozoa</taxon>
        <taxon>Holothuroidea</taxon>
        <taxon>Aspidochirotacea</taxon>
        <taxon>Aspidochirotida</taxon>
        <taxon>Holothuriidae</taxon>
        <taxon>Holothuria</taxon>
    </lineage>
</organism>
<reference evidence="1" key="1">
    <citation type="submission" date="2021-10" db="EMBL/GenBank/DDBJ databases">
        <title>Tropical sea cucumber genome reveals ecological adaptation and Cuvierian tubules defense mechanism.</title>
        <authorList>
            <person name="Chen T."/>
        </authorList>
    </citation>
    <scope>NUCLEOTIDE SEQUENCE</scope>
    <source>
        <strain evidence="1">Nanhai2018</strain>
        <tissue evidence="1">Muscle</tissue>
    </source>
</reference>